<keyword evidence="2" id="KW-1185">Reference proteome</keyword>
<evidence type="ECO:0000313" key="2">
    <source>
        <dbReference type="Proteomes" id="UP000499080"/>
    </source>
</evidence>
<comment type="caution">
    <text evidence="1">The sequence shown here is derived from an EMBL/GenBank/DDBJ whole genome shotgun (WGS) entry which is preliminary data.</text>
</comment>
<dbReference type="Proteomes" id="UP000499080">
    <property type="component" value="Unassembled WGS sequence"/>
</dbReference>
<reference evidence="1 2" key="1">
    <citation type="journal article" date="2019" name="Sci. Rep.">
        <title>Orb-weaving spider Araneus ventricosus genome elucidates the spidroin gene catalogue.</title>
        <authorList>
            <person name="Kono N."/>
            <person name="Nakamura H."/>
            <person name="Ohtoshi R."/>
            <person name="Moran D.A.P."/>
            <person name="Shinohara A."/>
            <person name="Yoshida Y."/>
            <person name="Fujiwara M."/>
            <person name="Mori M."/>
            <person name="Tomita M."/>
            <person name="Arakawa K."/>
        </authorList>
    </citation>
    <scope>NUCLEOTIDE SEQUENCE [LARGE SCALE GENOMIC DNA]</scope>
</reference>
<gene>
    <name evidence="1" type="ORF">AVEN_129874_1</name>
</gene>
<protein>
    <submittedName>
        <fullName evidence="1">Uncharacterized protein</fullName>
    </submittedName>
</protein>
<evidence type="ECO:0000313" key="1">
    <source>
        <dbReference type="EMBL" id="GBO42473.1"/>
    </source>
</evidence>
<feature type="non-terminal residue" evidence="1">
    <location>
        <position position="43"/>
    </location>
</feature>
<accession>A0A4Y2WYL3</accession>
<dbReference type="AlphaFoldDB" id="A0A4Y2WYL3"/>
<organism evidence="1 2">
    <name type="scientific">Araneus ventricosus</name>
    <name type="common">Orbweaver spider</name>
    <name type="synonym">Epeira ventricosa</name>
    <dbReference type="NCBI Taxonomy" id="182803"/>
    <lineage>
        <taxon>Eukaryota</taxon>
        <taxon>Metazoa</taxon>
        <taxon>Ecdysozoa</taxon>
        <taxon>Arthropoda</taxon>
        <taxon>Chelicerata</taxon>
        <taxon>Arachnida</taxon>
        <taxon>Araneae</taxon>
        <taxon>Araneomorphae</taxon>
        <taxon>Entelegynae</taxon>
        <taxon>Araneoidea</taxon>
        <taxon>Araneidae</taxon>
        <taxon>Araneus</taxon>
    </lineage>
</organism>
<name>A0A4Y2WYL3_ARAVE</name>
<dbReference type="EMBL" id="BGPR01068567">
    <property type="protein sequence ID" value="GBO42473.1"/>
    <property type="molecule type" value="Genomic_DNA"/>
</dbReference>
<proteinExistence type="predicted"/>
<sequence length="43" mass="4631">MSKRPSGTARAVGTPENVECVRQAVLRNPCRSASSELDLSNRS</sequence>